<dbReference type="AlphaFoldDB" id="A0A6M3KSW0"/>
<keyword evidence="1" id="KW-1133">Transmembrane helix</keyword>
<evidence type="ECO:0000313" key="2">
    <source>
        <dbReference type="EMBL" id="QJA84952.1"/>
    </source>
</evidence>
<proteinExistence type="predicted"/>
<keyword evidence="1" id="KW-0472">Membrane</keyword>
<evidence type="ECO:0008006" key="3">
    <source>
        <dbReference type="Google" id="ProtNLM"/>
    </source>
</evidence>
<feature type="transmembrane region" description="Helical" evidence="1">
    <location>
        <begin position="24"/>
        <end position="45"/>
    </location>
</feature>
<feature type="transmembrane region" description="Helical" evidence="1">
    <location>
        <begin position="51"/>
        <end position="70"/>
    </location>
</feature>
<sequence>MSEVTLAAGIIALVKAIKDNVPQVNGVVTLGVALILGAVAGYFNLLGTPDVLSGIFIGAGAVGAVTLVEATKK</sequence>
<accession>A0A6M3KSW0</accession>
<keyword evidence="1" id="KW-0812">Transmembrane</keyword>
<organism evidence="2">
    <name type="scientific">viral metagenome</name>
    <dbReference type="NCBI Taxonomy" id="1070528"/>
    <lineage>
        <taxon>unclassified sequences</taxon>
        <taxon>metagenomes</taxon>
        <taxon>organismal metagenomes</taxon>
    </lineage>
</organism>
<dbReference type="EMBL" id="MT142543">
    <property type="protein sequence ID" value="QJA84952.1"/>
    <property type="molecule type" value="Genomic_DNA"/>
</dbReference>
<reference evidence="2" key="1">
    <citation type="submission" date="2020-03" db="EMBL/GenBank/DDBJ databases">
        <title>The deep terrestrial virosphere.</title>
        <authorList>
            <person name="Holmfeldt K."/>
            <person name="Nilsson E."/>
            <person name="Simone D."/>
            <person name="Lopez-Fernandez M."/>
            <person name="Wu X."/>
            <person name="de Brujin I."/>
            <person name="Lundin D."/>
            <person name="Andersson A."/>
            <person name="Bertilsson S."/>
            <person name="Dopson M."/>
        </authorList>
    </citation>
    <scope>NUCLEOTIDE SEQUENCE</scope>
    <source>
        <strain evidence="2">MM415B02313</strain>
    </source>
</reference>
<evidence type="ECO:0000256" key="1">
    <source>
        <dbReference type="SAM" id="Phobius"/>
    </source>
</evidence>
<name>A0A6M3KSW0_9ZZZZ</name>
<gene>
    <name evidence="2" type="ORF">MM415B02313_0011</name>
</gene>
<protein>
    <recommendedName>
        <fullName evidence="3">Holin</fullName>
    </recommendedName>
</protein>